<dbReference type="GO" id="GO:0006355">
    <property type="term" value="P:regulation of DNA-templated transcription"/>
    <property type="evidence" value="ECO:0007669"/>
    <property type="project" value="InterPro"/>
</dbReference>
<dbReference type="GO" id="GO:0003723">
    <property type="term" value="F:RNA binding"/>
    <property type="evidence" value="ECO:0007669"/>
    <property type="project" value="UniProtKB-UniRule"/>
</dbReference>
<sequence length="371" mass="40651">MTPARRIAFEILGAVDRGGFAADLLDERIVRLDARDAGLVTQIVFGVLRRRAQLDYLITQAASRPVSKMDSSVVRALRMGAFQLRFLSKIPPHAAVGESVDLVKMAGKQSAAGFANAVLRRLPEIPAEWPSDEVRYSMPEWLWARWRKNLGGAAAVLVAEAGLHEPETWLRTASGETVAGDTLEGPVPEGSRVMDVGSQSIVPYLQLQEGQRFLDLCAAPGNKTLQAMETPVKVVACDSSAARLRAFMAQCPRVQLDAEKALPFGRVFDRILVDAPCSGTGTLARNPEIRWRLAPEEITRQAERQIRILRNALACLRPGGRLVYSTCSLEPEENKEVVNRVAAARVQRVVQRLPGRDPGDGFFAAVLVQPE</sequence>
<dbReference type="InterPro" id="IPR018314">
    <property type="entry name" value="RsmB/NOL1/NOP2-like_CS"/>
</dbReference>
<comment type="caution">
    <text evidence="6">Lacks conserved residue(s) required for the propagation of feature annotation.</text>
</comment>
<accession>A0A7S7NXJ8</accession>
<dbReference type="CDD" id="cd02440">
    <property type="entry name" value="AdoMet_MTases"/>
    <property type="match status" value="1"/>
</dbReference>
<dbReference type="Pfam" id="PF01189">
    <property type="entry name" value="Methyltr_RsmB-F"/>
    <property type="match status" value="1"/>
</dbReference>
<dbReference type="Proteomes" id="UP000593892">
    <property type="component" value="Chromosome"/>
</dbReference>
<dbReference type="InterPro" id="IPR023267">
    <property type="entry name" value="RCMT"/>
</dbReference>
<dbReference type="InterPro" id="IPR035926">
    <property type="entry name" value="NusB-like_sf"/>
</dbReference>
<feature type="domain" description="SAM-dependent MTase RsmB/NOP-type" evidence="7">
    <location>
        <begin position="268"/>
        <end position="371"/>
    </location>
</feature>
<dbReference type="InterPro" id="IPR001678">
    <property type="entry name" value="MeTrfase_RsmB-F_NOP2_dom"/>
</dbReference>
<gene>
    <name evidence="8" type="ORF">IRI77_17415</name>
</gene>
<keyword evidence="2 6" id="KW-0489">Methyltransferase</keyword>
<evidence type="ECO:0000259" key="7">
    <source>
        <dbReference type="PROSITE" id="PS51686"/>
    </source>
</evidence>
<keyword evidence="3 6" id="KW-0808">Transferase</keyword>
<feature type="active site" description="Nucleophile" evidence="6">
    <location>
        <position position="327"/>
    </location>
</feature>
<dbReference type="SUPFAM" id="SSF53335">
    <property type="entry name" value="S-adenosyl-L-methionine-dependent methyltransferases"/>
    <property type="match status" value="1"/>
</dbReference>
<evidence type="ECO:0000256" key="4">
    <source>
        <dbReference type="ARBA" id="ARBA00022691"/>
    </source>
</evidence>
<evidence type="ECO:0000256" key="2">
    <source>
        <dbReference type="ARBA" id="ARBA00022603"/>
    </source>
</evidence>
<comment type="similarity">
    <text evidence="1 6">Belongs to the class I-like SAM-binding methyltransferase superfamily. RsmB/NOP family.</text>
</comment>
<dbReference type="EMBL" id="CP063849">
    <property type="protein sequence ID" value="QOY91653.1"/>
    <property type="molecule type" value="Genomic_DNA"/>
</dbReference>
<evidence type="ECO:0000256" key="1">
    <source>
        <dbReference type="ARBA" id="ARBA00007494"/>
    </source>
</evidence>
<evidence type="ECO:0000313" key="8">
    <source>
        <dbReference type="EMBL" id="QOY91653.1"/>
    </source>
</evidence>
<keyword evidence="9" id="KW-1185">Reference proteome</keyword>
<dbReference type="PROSITE" id="PS01153">
    <property type="entry name" value="NOL1_NOP2_SUN"/>
    <property type="match status" value="1"/>
</dbReference>
<evidence type="ECO:0000256" key="5">
    <source>
        <dbReference type="ARBA" id="ARBA00022884"/>
    </source>
</evidence>
<dbReference type="InterPro" id="IPR049560">
    <property type="entry name" value="MeTrfase_RsmB-F_NOP2_cat"/>
</dbReference>
<dbReference type="Gene3D" id="3.40.50.150">
    <property type="entry name" value="Vaccinia Virus protein VP39"/>
    <property type="match status" value="1"/>
</dbReference>
<feature type="binding site" evidence="6">
    <location>
        <position position="274"/>
    </location>
    <ligand>
        <name>S-adenosyl-L-methionine</name>
        <dbReference type="ChEBI" id="CHEBI:59789"/>
    </ligand>
</feature>
<dbReference type="PROSITE" id="PS51686">
    <property type="entry name" value="SAM_MT_RSMB_NOP"/>
    <property type="match status" value="1"/>
</dbReference>
<dbReference type="Pfam" id="PF01029">
    <property type="entry name" value="NusB"/>
    <property type="match status" value="1"/>
</dbReference>
<dbReference type="PANTHER" id="PTHR22807">
    <property type="entry name" value="NOP2 YEAST -RELATED NOL1/NOP2/FMU SUN DOMAIN-CONTAINING"/>
    <property type="match status" value="1"/>
</dbReference>
<dbReference type="RefSeq" id="WP_194453307.1">
    <property type="nucleotide sequence ID" value="NZ_CP063849.1"/>
</dbReference>
<protein>
    <recommendedName>
        <fullName evidence="7">SAM-dependent MTase RsmB/NOP-type domain-containing protein</fullName>
    </recommendedName>
</protein>
<evidence type="ECO:0000256" key="3">
    <source>
        <dbReference type="ARBA" id="ARBA00022679"/>
    </source>
</evidence>
<organism evidence="8 9">
    <name type="scientific">Paludibaculum fermentans</name>
    <dbReference type="NCBI Taxonomy" id="1473598"/>
    <lineage>
        <taxon>Bacteria</taxon>
        <taxon>Pseudomonadati</taxon>
        <taxon>Acidobacteriota</taxon>
        <taxon>Terriglobia</taxon>
        <taxon>Bryobacterales</taxon>
        <taxon>Bryobacteraceae</taxon>
        <taxon>Paludibaculum</taxon>
    </lineage>
</organism>
<keyword evidence="5 6" id="KW-0694">RNA-binding</keyword>
<dbReference type="AlphaFoldDB" id="A0A7S7NXJ8"/>
<dbReference type="Gene3D" id="1.10.940.10">
    <property type="entry name" value="NusB-like"/>
    <property type="match status" value="1"/>
</dbReference>
<dbReference type="KEGG" id="pfer:IRI77_17415"/>
<dbReference type="PANTHER" id="PTHR22807:SF53">
    <property type="entry name" value="RIBOSOMAL RNA SMALL SUBUNIT METHYLTRANSFERASE B-RELATED"/>
    <property type="match status" value="1"/>
</dbReference>
<evidence type="ECO:0000313" key="9">
    <source>
        <dbReference type="Proteomes" id="UP000593892"/>
    </source>
</evidence>
<dbReference type="InterPro" id="IPR029063">
    <property type="entry name" value="SAM-dependent_MTases_sf"/>
</dbReference>
<dbReference type="InterPro" id="IPR006027">
    <property type="entry name" value="NusB_RsmB_TIM44"/>
</dbReference>
<name>A0A7S7NXJ8_PALFE</name>
<proteinExistence type="inferred from homology"/>
<keyword evidence="4 6" id="KW-0949">S-adenosyl-L-methionine</keyword>
<dbReference type="PRINTS" id="PR02008">
    <property type="entry name" value="RCMTFAMILY"/>
</dbReference>
<dbReference type="GO" id="GO:0001510">
    <property type="term" value="P:RNA methylation"/>
    <property type="evidence" value="ECO:0007669"/>
    <property type="project" value="InterPro"/>
</dbReference>
<reference evidence="8 9" key="1">
    <citation type="submission" date="2020-10" db="EMBL/GenBank/DDBJ databases">
        <title>Complete genome sequence of Paludibaculum fermentans P105T, a facultatively anaerobic acidobacterium capable of dissimilatory Fe(III) reduction.</title>
        <authorList>
            <person name="Dedysh S.N."/>
            <person name="Beletsky A.V."/>
            <person name="Kulichevskaya I.S."/>
            <person name="Mardanov A.V."/>
            <person name="Ravin N.V."/>
        </authorList>
    </citation>
    <scope>NUCLEOTIDE SEQUENCE [LARGE SCALE GENOMIC DNA]</scope>
    <source>
        <strain evidence="8 9">P105</strain>
    </source>
</reference>
<evidence type="ECO:0000256" key="6">
    <source>
        <dbReference type="PROSITE-ProRule" id="PRU01023"/>
    </source>
</evidence>
<dbReference type="SUPFAM" id="SSF48013">
    <property type="entry name" value="NusB-like"/>
    <property type="match status" value="1"/>
</dbReference>
<dbReference type="GO" id="GO:0008173">
    <property type="term" value="F:RNA methyltransferase activity"/>
    <property type="evidence" value="ECO:0007669"/>
    <property type="project" value="InterPro"/>
</dbReference>